<dbReference type="AlphaFoldDB" id="A0A399RCR0"/>
<dbReference type="OrthoDB" id="1524900at2"/>
<dbReference type="InterPro" id="IPR007627">
    <property type="entry name" value="RNA_pol_sigma70_r2"/>
</dbReference>
<dbReference type="InterPro" id="IPR013325">
    <property type="entry name" value="RNA_pol_sigma_r2"/>
</dbReference>
<dbReference type="GO" id="GO:0003700">
    <property type="term" value="F:DNA-binding transcription factor activity"/>
    <property type="evidence" value="ECO:0007669"/>
    <property type="project" value="InterPro"/>
</dbReference>
<name>A0A399RCR0_9PROT</name>
<accession>A0A399RCR0</accession>
<dbReference type="Proteomes" id="UP000265845">
    <property type="component" value="Unassembled WGS sequence"/>
</dbReference>
<evidence type="ECO:0000259" key="1">
    <source>
        <dbReference type="Pfam" id="PF04542"/>
    </source>
</evidence>
<sequence length="202" mass="22741">MTEPWVRRLGAVARRHAGRPDEAEDLVQLACLAAVEAGRTNFESEETQKWLRGVIRNQARQVARTAVRRRERETGWQQVSDTSVELTDRDAIRLGGLSPSLRVTVLLALNGATRAEIGWLLGLSDTALRQRISQLKRSIETSPDVDLTLDEVLPYGAMRQRMRARLARRGGFLASHDPDGHFFVLTTSQIADRRQQVCERTS</sequence>
<dbReference type="Pfam" id="PF04542">
    <property type="entry name" value="Sigma70_r2"/>
    <property type="match status" value="1"/>
</dbReference>
<comment type="caution">
    <text evidence="2">The sequence shown here is derived from an EMBL/GenBank/DDBJ whole genome shotgun (WGS) entry which is preliminary data.</text>
</comment>
<dbReference type="GO" id="GO:0006352">
    <property type="term" value="P:DNA-templated transcription initiation"/>
    <property type="evidence" value="ECO:0007669"/>
    <property type="project" value="InterPro"/>
</dbReference>
<dbReference type="RefSeq" id="WP_119454959.1">
    <property type="nucleotide sequence ID" value="NZ_QWGA01000008.1"/>
</dbReference>
<feature type="domain" description="RNA polymerase sigma-70 region 2" evidence="1">
    <location>
        <begin position="5"/>
        <end position="67"/>
    </location>
</feature>
<organism evidence="2 3">
    <name type="scientific">Henriciella algicola</name>
    <dbReference type="NCBI Taxonomy" id="1608422"/>
    <lineage>
        <taxon>Bacteria</taxon>
        <taxon>Pseudomonadati</taxon>
        <taxon>Pseudomonadota</taxon>
        <taxon>Alphaproteobacteria</taxon>
        <taxon>Hyphomonadales</taxon>
        <taxon>Hyphomonadaceae</taxon>
        <taxon>Henriciella</taxon>
    </lineage>
</organism>
<dbReference type="EMBL" id="QWGA01000008">
    <property type="protein sequence ID" value="RIJ27582.1"/>
    <property type="molecule type" value="Genomic_DNA"/>
</dbReference>
<evidence type="ECO:0000313" key="3">
    <source>
        <dbReference type="Proteomes" id="UP000265845"/>
    </source>
</evidence>
<keyword evidence="3" id="KW-1185">Reference proteome</keyword>
<evidence type="ECO:0000313" key="2">
    <source>
        <dbReference type="EMBL" id="RIJ27582.1"/>
    </source>
</evidence>
<reference evidence="2 3" key="1">
    <citation type="submission" date="2018-08" db="EMBL/GenBank/DDBJ databases">
        <title>Henriciella mobilis sp. nov., isolated from seawater.</title>
        <authorList>
            <person name="Cheng H."/>
            <person name="Wu Y.-H."/>
            <person name="Xu X.-W."/>
            <person name="Guo L.-L."/>
        </authorList>
    </citation>
    <scope>NUCLEOTIDE SEQUENCE [LARGE SCALE GENOMIC DNA]</scope>
    <source>
        <strain evidence="2 3">CCUG67844</strain>
    </source>
</reference>
<proteinExistence type="predicted"/>
<protein>
    <submittedName>
        <fullName evidence="2">Sigma-70 family RNA polymerase sigma factor</fullName>
    </submittedName>
</protein>
<gene>
    <name evidence="2" type="ORF">D1222_14405</name>
</gene>
<dbReference type="SUPFAM" id="SSF88946">
    <property type="entry name" value="Sigma2 domain of RNA polymerase sigma factors"/>
    <property type="match status" value="1"/>
</dbReference>
<dbReference type="Gene3D" id="1.10.1740.10">
    <property type="match status" value="1"/>
</dbReference>